<evidence type="ECO:0000313" key="2">
    <source>
        <dbReference type="Proteomes" id="UP000422221"/>
    </source>
</evidence>
<reference evidence="1 2" key="1">
    <citation type="journal article" date="2019" name="Nat. Med.">
        <title>A library of human gut bacterial isolates paired with longitudinal multiomics data enables mechanistic microbiome research.</title>
        <authorList>
            <person name="Poyet M."/>
            <person name="Groussin M."/>
            <person name="Gibbons S.M."/>
            <person name="Avila-Pacheco J."/>
            <person name="Jiang X."/>
            <person name="Kearney S.M."/>
            <person name="Perrotta A.R."/>
            <person name="Berdy B."/>
            <person name="Zhao S."/>
            <person name="Lieberman T.D."/>
            <person name="Swanson P.K."/>
            <person name="Smith M."/>
            <person name="Roesemann S."/>
            <person name="Alexander J.E."/>
            <person name="Rich S.A."/>
            <person name="Livny J."/>
            <person name="Vlamakis H."/>
            <person name="Clish C."/>
            <person name="Bullock K."/>
            <person name="Deik A."/>
            <person name="Scott J."/>
            <person name="Pierce K.A."/>
            <person name="Xavier R.J."/>
            <person name="Alm E.J."/>
        </authorList>
    </citation>
    <scope>NUCLEOTIDE SEQUENCE [LARGE SCALE GENOMIC DNA]</scope>
    <source>
        <strain evidence="1 2">BIOML-A10</strain>
    </source>
</reference>
<dbReference type="InterPro" id="IPR026906">
    <property type="entry name" value="LRR_5"/>
</dbReference>
<gene>
    <name evidence="1" type="ORF">F3F73_09460</name>
</gene>
<dbReference type="AlphaFoldDB" id="A0A7J4XJX9"/>
<proteinExistence type="predicted"/>
<dbReference type="InterPro" id="IPR032675">
    <property type="entry name" value="LRR_dom_sf"/>
</dbReference>
<dbReference type="Gene3D" id="3.80.10.10">
    <property type="entry name" value="Ribonuclease Inhibitor"/>
    <property type="match status" value="1"/>
</dbReference>
<organism evidence="1 2">
    <name type="scientific">Bacteroides salyersiae</name>
    <dbReference type="NCBI Taxonomy" id="291644"/>
    <lineage>
        <taxon>Bacteria</taxon>
        <taxon>Pseudomonadati</taxon>
        <taxon>Bacteroidota</taxon>
        <taxon>Bacteroidia</taxon>
        <taxon>Bacteroidales</taxon>
        <taxon>Bacteroidaceae</taxon>
        <taxon>Bacteroides</taxon>
    </lineage>
</organism>
<dbReference type="Proteomes" id="UP000422221">
    <property type="component" value="Unassembled WGS sequence"/>
</dbReference>
<dbReference type="RefSeq" id="WP_007482443.1">
    <property type="nucleotide sequence ID" value="NZ_CP081899.1"/>
</dbReference>
<accession>A0A7J4XJX9</accession>
<dbReference type="Pfam" id="PF13306">
    <property type="entry name" value="LRR_5"/>
    <property type="match status" value="2"/>
</dbReference>
<sequence length="363" mass="41954">MKKITCLLLFTFWGTLLYSQNMVVDGVTFSADGKTLIKYPKDKVDEEYVVPEGTQIIETEAFDQVELLSHIILPFSLKEIRNNAFFKCFVLKAVTWSNFPSIVGRDIFYESPIREFYVSDGADCVVVNNVLFSMDQKKLLRYPPRREKSQEESENPTYFTEYVIPEGTEVINRLAFDRVFLYSVTLPSTLKTVEEGAFWVEPRVPVGRNNQETNRDNDFDWDLEYRDMDVVVCNAIVPPVLIGYPFANTYWTRLYVPKESFDAYCYAPGWMKFRDINHKLNPASVNDISLSGLRVFLDGDNLNITGMRKISEVRLYALNGILLLEEIINDNSCNLKIDNLSHGLLLLEVVYEDGTREKIKFHK</sequence>
<protein>
    <submittedName>
        <fullName evidence="1">Leucine-rich repeat protein</fullName>
    </submittedName>
</protein>
<comment type="caution">
    <text evidence="1">The sequence shown here is derived from an EMBL/GenBank/DDBJ whole genome shotgun (WGS) entry which is preliminary data.</text>
</comment>
<dbReference type="EMBL" id="VWMK01000007">
    <property type="protein sequence ID" value="KAA3766375.1"/>
    <property type="molecule type" value="Genomic_DNA"/>
</dbReference>
<name>A0A7J4XJX9_9BACE</name>
<evidence type="ECO:0000313" key="1">
    <source>
        <dbReference type="EMBL" id="KAA3766375.1"/>
    </source>
</evidence>
<dbReference type="GeneID" id="93118283"/>